<dbReference type="PROSITE" id="PS51186">
    <property type="entry name" value="GNAT"/>
    <property type="match status" value="1"/>
</dbReference>
<evidence type="ECO:0000256" key="2">
    <source>
        <dbReference type="ARBA" id="ARBA00022490"/>
    </source>
</evidence>
<comment type="catalytic activity">
    <reaction evidence="5">
        <text>N-terminal L-alanyl-[ribosomal protein bS18] + acetyl-CoA = N-terminal N(alpha)-acetyl-L-alanyl-[ribosomal protein bS18] + CoA + H(+)</text>
        <dbReference type="Rhea" id="RHEA:43756"/>
        <dbReference type="Rhea" id="RHEA-COMP:10676"/>
        <dbReference type="Rhea" id="RHEA-COMP:10677"/>
        <dbReference type="ChEBI" id="CHEBI:15378"/>
        <dbReference type="ChEBI" id="CHEBI:57287"/>
        <dbReference type="ChEBI" id="CHEBI:57288"/>
        <dbReference type="ChEBI" id="CHEBI:64718"/>
        <dbReference type="ChEBI" id="CHEBI:83683"/>
        <dbReference type="EC" id="2.3.1.266"/>
    </reaction>
</comment>
<dbReference type="Gene3D" id="3.40.630.30">
    <property type="match status" value="1"/>
</dbReference>
<dbReference type="Proteomes" id="UP000460257">
    <property type="component" value="Unassembled WGS sequence"/>
</dbReference>
<reference evidence="7" key="1">
    <citation type="journal article" date="2020" name="Appl. Environ. Microbiol.">
        <title>Medium-Chain Fatty Acid Synthesis by 'Candidatus Weimeria bifida' gen. nov., sp. nov., and 'Candidatus Pseudoramibacter fermentans' sp. nov.</title>
        <authorList>
            <person name="Scarborough M.J."/>
            <person name="Myers K.S."/>
            <person name="Donohue T.J."/>
            <person name="Noguera D.R."/>
        </authorList>
    </citation>
    <scope>NUCLEOTIDE SEQUENCE</scope>
    <source>
        <strain evidence="7">LCO1.1</strain>
    </source>
</reference>
<protein>
    <recommendedName>
        <fullName evidence="5">[Ribosomal protein bS18]-alanine N-acetyltransferase</fullName>
        <ecNumber evidence="5">2.3.1.266</ecNumber>
    </recommendedName>
</protein>
<dbReference type="CDD" id="cd04301">
    <property type="entry name" value="NAT_SF"/>
    <property type="match status" value="1"/>
</dbReference>
<evidence type="ECO:0000256" key="1">
    <source>
        <dbReference type="ARBA" id="ARBA00005395"/>
    </source>
</evidence>
<accession>A0A6N7J0S5</accession>
<dbReference type="AlphaFoldDB" id="A0A6N7J0S5"/>
<keyword evidence="3" id="KW-0808">Transferase</keyword>
<dbReference type="EC" id="2.3.1.266" evidence="5"/>
<dbReference type="GO" id="GO:0008999">
    <property type="term" value="F:protein-N-terminal-alanine acetyltransferase activity"/>
    <property type="evidence" value="ECO:0007669"/>
    <property type="project" value="UniProtKB-EC"/>
</dbReference>
<dbReference type="Pfam" id="PF00583">
    <property type="entry name" value="Acetyltransf_1"/>
    <property type="match status" value="1"/>
</dbReference>
<dbReference type="InterPro" id="IPR050680">
    <property type="entry name" value="YpeA/RimI_acetyltransf"/>
</dbReference>
<dbReference type="InterPro" id="IPR016181">
    <property type="entry name" value="Acyl_CoA_acyltransferase"/>
</dbReference>
<evidence type="ECO:0000256" key="5">
    <source>
        <dbReference type="RuleBase" id="RU363094"/>
    </source>
</evidence>
<dbReference type="PANTHER" id="PTHR43420:SF12">
    <property type="entry name" value="N-ACETYLTRANSFERASE DOMAIN-CONTAINING PROTEIN"/>
    <property type="match status" value="1"/>
</dbReference>
<keyword evidence="2 5" id="KW-0963">Cytoplasm</keyword>
<proteinExistence type="inferred from homology"/>
<sequence>MISIRTAEKKDFEALEKISVSSMSEPWHEKDFEAAYKNEFAVIIAAFDKKDGEEPVGYAVGYFACDEAELPSIAVRSDRRRLGIGNRLLEALFKEMKGHGAAKIFLEVRESNEAGLALYEKNGFITVGTRRHFYGDPEEDALVMMRLL</sequence>
<dbReference type="PANTHER" id="PTHR43420">
    <property type="entry name" value="ACETYLTRANSFERASE"/>
    <property type="match status" value="1"/>
</dbReference>
<keyword evidence="8" id="KW-1185">Reference proteome</keyword>
<evidence type="ECO:0000256" key="4">
    <source>
        <dbReference type="ARBA" id="ARBA00023315"/>
    </source>
</evidence>
<dbReference type="NCBIfam" id="TIGR01575">
    <property type="entry name" value="rimI"/>
    <property type="match status" value="1"/>
</dbReference>
<dbReference type="EMBL" id="VOGC01000009">
    <property type="protein sequence ID" value="MQN02226.1"/>
    <property type="molecule type" value="Genomic_DNA"/>
</dbReference>
<dbReference type="GO" id="GO:0005737">
    <property type="term" value="C:cytoplasm"/>
    <property type="evidence" value="ECO:0007669"/>
    <property type="project" value="UniProtKB-SubCell"/>
</dbReference>
<keyword evidence="4" id="KW-0012">Acyltransferase</keyword>
<organism evidence="7 8">
    <name type="scientific">Candidatus Weimeria bifida</name>
    <dbReference type="NCBI Taxonomy" id="2599074"/>
    <lineage>
        <taxon>Bacteria</taxon>
        <taxon>Bacillati</taxon>
        <taxon>Bacillota</taxon>
        <taxon>Clostridia</taxon>
        <taxon>Lachnospirales</taxon>
        <taxon>Lachnospiraceae</taxon>
        <taxon>Candidatus Weimeria</taxon>
    </lineage>
</organism>
<dbReference type="SUPFAM" id="SSF55729">
    <property type="entry name" value="Acyl-CoA N-acyltransferases (Nat)"/>
    <property type="match status" value="1"/>
</dbReference>
<evidence type="ECO:0000256" key="3">
    <source>
        <dbReference type="ARBA" id="ARBA00022679"/>
    </source>
</evidence>
<name>A0A6N7J0S5_9FIRM</name>
<dbReference type="InterPro" id="IPR000182">
    <property type="entry name" value="GNAT_dom"/>
</dbReference>
<dbReference type="InterPro" id="IPR006464">
    <property type="entry name" value="AcTrfase_RimI/Ard1"/>
</dbReference>
<comment type="similarity">
    <text evidence="1 5">Belongs to the acetyltransferase family. RimI subfamily.</text>
</comment>
<comment type="subcellular location">
    <subcellularLocation>
        <location evidence="5">Cytoplasm</location>
    </subcellularLocation>
</comment>
<evidence type="ECO:0000259" key="6">
    <source>
        <dbReference type="PROSITE" id="PS51186"/>
    </source>
</evidence>
<comment type="function">
    <text evidence="5">Acetylates the N-terminal alanine of ribosomal protein bS18.</text>
</comment>
<feature type="domain" description="N-acetyltransferase" evidence="6">
    <location>
        <begin position="2"/>
        <end position="148"/>
    </location>
</feature>
<comment type="caution">
    <text evidence="7">The sequence shown here is derived from an EMBL/GenBank/DDBJ whole genome shotgun (WGS) entry which is preliminary data.</text>
</comment>
<gene>
    <name evidence="7" type="primary">rimI</name>
    <name evidence="7" type="ORF">FRC54_10145</name>
</gene>
<evidence type="ECO:0000313" key="7">
    <source>
        <dbReference type="EMBL" id="MQN02226.1"/>
    </source>
</evidence>
<evidence type="ECO:0000313" key="8">
    <source>
        <dbReference type="Proteomes" id="UP000460257"/>
    </source>
</evidence>